<feature type="transmembrane region" description="Helical" evidence="7">
    <location>
        <begin position="354"/>
        <end position="373"/>
    </location>
</feature>
<dbReference type="GO" id="GO:0000329">
    <property type="term" value="C:fungal-type vacuole membrane"/>
    <property type="evidence" value="ECO:0007669"/>
    <property type="project" value="TreeGrafter"/>
</dbReference>
<comment type="subcellular location">
    <subcellularLocation>
        <location evidence="1">Endomembrane system</location>
        <topology evidence="1">Multi-pass membrane protein</topology>
    </subcellularLocation>
</comment>
<dbReference type="InterPro" id="IPR011701">
    <property type="entry name" value="MFS"/>
</dbReference>
<protein>
    <submittedName>
        <fullName evidence="9">Multidrug resistance protein</fullName>
    </submittedName>
</protein>
<feature type="transmembrane region" description="Helical" evidence="7">
    <location>
        <begin position="50"/>
        <end position="69"/>
    </location>
</feature>
<feature type="transmembrane region" description="Helical" evidence="7">
    <location>
        <begin position="380"/>
        <end position="400"/>
    </location>
</feature>
<feature type="transmembrane region" description="Helical" evidence="7">
    <location>
        <begin position="513"/>
        <end position="532"/>
    </location>
</feature>
<evidence type="ECO:0000256" key="3">
    <source>
        <dbReference type="ARBA" id="ARBA00022692"/>
    </source>
</evidence>
<keyword evidence="10" id="KW-1185">Reference proteome</keyword>
<evidence type="ECO:0000313" key="9">
    <source>
        <dbReference type="EMBL" id="KAF6758280.1"/>
    </source>
</evidence>
<feature type="domain" description="Major facilitator superfamily (MFS) profile" evidence="8">
    <location>
        <begin position="52"/>
        <end position="541"/>
    </location>
</feature>
<dbReference type="CDD" id="cd17502">
    <property type="entry name" value="MFS_Azr1_MDR_like"/>
    <property type="match status" value="1"/>
</dbReference>
<evidence type="ECO:0000256" key="6">
    <source>
        <dbReference type="SAM" id="MobiDB-lite"/>
    </source>
</evidence>
<dbReference type="GO" id="GO:0012505">
    <property type="term" value="C:endomembrane system"/>
    <property type="evidence" value="ECO:0007669"/>
    <property type="project" value="UniProtKB-SubCell"/>
</dbReference>
<dbReference type="AlphaFoldDB" id="A0A8H6I3L0"/>
<dbReference type="Gene3D" id="1.20.1250.20">
    <property type="entry name" value="MFS general substrate transporter like domains"/>
    <property type="match status" value="2"/>
</dbReference>
<sequence>MASTRRASERDPLIPRRVSGDDDAHDSETGKKALEKASLGPLELPRSTRYGILAGIWTATFLSALNQTLVPTMLPSISSEFNKSNQASWLGTSYLLATCTFTPLYGRLCNVLGRKGANRTALFFAGLGVLLCGLSTNLETLIFARFLAGIGGGGLMTTSSIIVSDMYTLRNRGLTQGVQSVFGGLGLGLGGPLGGLVTDWLGWRWAFLIQMPLFCCSYILTSINLNYVTEGKGKSTKEMLKRIDYGGSASLMMAVGSCLLFLSAKYNEGLPWSDPFVIASITLSAVFAVVFIVVEIFVAPEPVLAPALLKQSIPVLVGMSNFLVATCNFSIMYFLPMWFQTVVLTNASTAGLHLMPNSLSMSVGSLFAGWVMHTTGRYKTINLIFGMFPFIGACFIYQLQPDSGFWVSWFSIVPLGFGNAVVLQTMLIALLVHLPDDQMAVGTGFGQLFRGVGQVGGVAISSAVFQSKLEAELQKRITGPDAQALIKKIRQNARYVATLPPDIRALAQDSYKVSLKSVFFFAAVMTFIAYLVRLPIPDKHLDSGPRAPKSQQLNEDSDSDSQDTHTQYPSENTTVVEPSTGRSTPTIRPGDLYEERSTLGDGDLSGTDDSNRRQRKKKRRLSTFDDLAALDPQEEYAKPTA</sequence>
<dbReference type="PROSITE" id="PS50850">
    <property type="entry name" value="MFS"/>
    <property type="match status" value="1"/>
</dbReference>
<evidence type="ECO:0000313" key="10">
    <source>
        <dbReference type="Proteomes" id="UP000521943"/>
    </source>
</evidence>
<keyword evidence="3 7" id="KW-0812">Transmembrane</keyword>
<evidence type="ECO:0000256" key="2">
    <source>
        <dbReference type="ARBA" id="ARBA00022448"/>
    </source>
</evidence>
<dbReference type="InterPro" id="IPR036259">
    <property type="entry name" value="MFS_trans_sf"/>
</dbReference>
<evidence type="ECO:0000256" key="7">
    <source>
        <dbReference type="SAM" id="Phobius"/>
    </source>
</evidence>
<feature type="transmembrane region" description="Helical" evidence="7">
    <location>
        <begin position="120"/>
        <end position="136"/>
    </location>
</feature>
<organism evidence="9 10">
    <name type="scientific">Ephemerocybe angulata</name>
    <dbReference type="NCBI Taxonomy" id="980116"/>
    <lineage>
        <taxon>Eukaryota</taxon>
        <taxon>Fungi</taxon>
        <taxon>Dikarya</taxon>
        <taxon>Basidiomycota</taxon>
        <taxon>Agaricomycotina</taxon>
        <taxon>Agaricomycetes</taxon>
        <taxon>Agaricomycetidae</taxon>
        <taxon>Agaricales</taxon>
        <taxon>Agaricineae</taxon>
        <taxon>Psathyrellaceae</taxon>
        <taxon>Ephemerocybe</taxon>
    </lineage>
</organism>
<evidence type="ECO:0000256" key="4">
    <source>
        <dbReference type="ARBA" id="ARBA00022989"/>
    </source>
</evidence>
<dbReference type="InterPro" id="IPR020846">
    <property type="entry name" value="MFS_dom"/>
</dbReference>
<feature type="transmembrane region" description="Helical" evidence="7">
    <location>
        <begin position="276"/>
        <end position="300"/>
    </location>
</feature>
<dbReference type="GO" id="GO:0005886">
    <property type="term" value="C:plasma membrane"/>
    <property type="evidence" value="ECO:0007669"/>
    <property type="project" value="TreeGrafter"/>
</dbReference>
<feature type="region of interest" description="Disordered" evidence="6">
    <location>
        <begin position="542"/>
        <end position="641"/>
    </location>
</feature>
<dbReference type="SUPFAM" id="SSF103473">
    <property type="entry name" value="MFS general substrate transporter"/>
    <property type="match status" value="1"/>
</dbReference>
<evidence type="ECO:0000256" key="1">
    <source>
        <dbReference type="ARBA" id="ARBA00004127"/>
    </source>
</evidence>
<evidence type="ECO:0000256" key="5">
    <source>
        <dbReference type="ARBA" id="ARBA00023136"/>
    </source>
</evidence>
<dbReference type="PANTHER" id="PTHR23501">
    <property type="entry name" value="MAJOR FACILITATOR SUPERFAMILY"/>
    <property type="match status" value="1"/>
</dbReference>
<keyword evidence="5 7" id="KW-0472">Membrane</keyword>
<dbReference type="PANTHER" id="PTHR23501:SF191">
    <property type="entry name" value="VACUOLAR BASIC AMINO ACID TRANSPORTER 4"/>
    <property type="match status" value="1"/>
</dbReference>
<accession>A0A8H6I3L0</accession>
<evidence type="ECO:0000259" key="8">
    <source>
        <dbReference type="PROSITE" id="PS50850"/>
    </source>
</evidence>
<dbReference type="Pfam" id="PF07690">
    <property type="entry name" value="MFS_1"/>
    <property type="match status" value="1"/>
</dbReference>
<dbReference type="EMBL" id="JACGCI010000019">
    <property type="protein sequence ID" value="KAF6758280.1"/>
    <property type="molecule type" value="Genomic_DNA"/>
</dbReference>
<keyword evidence="4 7" id="KW-1133">Transmembrane helix</keyword>
<feature type="transmembrane region" description="Helical" evidence="7">
    <location>
        <begin position="406"/>
        <end position="432"/>
    </location>
</feature>
<feature type="transmembrane region" description="Helical" evidence="7">
    <location>
        <begin position="174"/>
        <end position="193"/>
    </location>
</feature>
<gene>
    <name evidence="9" type="ORF">DFP72DRAFT_888593</name>
</gene>
<feature type="transmembrane region" description="Helical" evidence="7">
    <location>
        <begin position="205"/>
        <end position="225"/>
    </location>
</feature>
<feature type="transmembrane region" description="Helical" evidence="7">
    <location>
        <begin position="89"/>
        <end position="108"/>
    </location>
</feature>
<name>A0A8H6I3L0_9AGAR</name>
<comment type="caution">
    <text evidence="9">The sequence shown here is derived from an EMBL/GenBank/DDBJ whole genome shotgun (WGS) entry which is preliminary data.</text>
</comment>
<feature type="transmembrane region" description="Helical" evidence="7">
    <location>
        <begin position="142"/>
        <end position="162"/>
    </location>
</feature>
<feature type="transmembrane region" description="Helical" evidence="7">
    <location>
        <begin position="312"/>
        <end position="334"/>
    </location>
</feature>
<feature type="region of interest" description="Disordered" evidence="6">
    <location>
        <begin position="1"/>
        <end position="32"/>
    </location>
</feature>
<reference evidence="9 10" key="1">
    <citation type="submission" date="2020-07" db="EMBL/GenBank/DDBJ databases">
        <title>Comparative genomics of pyrophilous fungi reveals a link between fire events and developmental genes.</title>
        <authorList>
            <consortium name="DOE Joint Genome Institute"/>
            <person name="Steindorff A.S."/>
            <person name="Carver A."/>
            <person name="Calhoun S."/>
            <person name="Stillman K."/>
            <person name="Liu H."/>
            <person name="Lipzen A."/>
            <person name="Pangilinan J."/>
            <person name="Labutti K."/>
            <person name="Bruns T.D."/>
            <person name="Grigoriev I.V."/>
        </authorList>
    </citation>
    <scope>NUCLEOTIDE SEQUENCE [LARGE SCALE GENOMIC DNA]</scope>
    <source>
        <strain evidence="9 10">CBS 144469</strain>
    </source>
</reference>
<proteinExistence type="predicted"/>
<dbReference type="Proteomes" id="UP000521943">
    <property type="component" value="Unassembled WGS sequence"/>
</dbReference>
<keyword evidence="2" id="KW-0813">Transport</keyword>
<feature type="transmembrane region" description="Helical" evidence="7">
    <location>
        <begin position="245"/>
        <end position="264"/>
    </location>
</feature>
<feature type="compositionally biased region" description="Polar residues" evidence="6">
    <location>
        <begin position="564"/>
        <end position="586"/>
    </location>
</feature>
<dbReference type="GO" id="GO:0015174">
    <property type="term" value="F:basic amino acid transmembrane transporter activity"/>
    <property type="evidence" value="ECO:0007669"/>
    <property type="project" value="TreeGrafter"/>
</dbReference>
<feature type="compositionally biased region" description="Low complexity" evidence="6">
    <location>
        <begin position="599"/>
        <end position="608"/>
    </location>
</feature>
<dbReference type="OrthoDB" id="3437016at2759"/>